<reference evidence="7" key="1">
    <citation type="submission" date="2023-03" db="EMBL/GenBank/DDBJ databases">
        <title>Stygiobacter electus gen. nov., sp. nov., facultatively anaerobic thermotolerant bacterium of the class Ignavibacteria from a well of Yessentuki mineral water deposit.</title>
        <authorList>
            <person name="Podosokorskaya O.A."/>
            <person name="Elcheninov A.G."/>
            <person name="Petrova N.F."/>
            <person name="Zavarzina D.G."/>
            <person name="Kublanov I.V."/>
            <person name="Merkel A.Y."/>
        </authorList>
    </citation>
    <scope>NUCLEOTIDE SEQUENCE</scope>
    <source>
        <strain evidence="7">09-Me</strain>
    </source>
</reference>
<accession>A0AAE3TCJ8</accession>
<evidence type="ECO:0000256" key="6">
    <source>
        <dbReference type="NCBIfam" id="TIGR00152"/>
    </source>
</evidence>
<comment type="pathway">
    <text evidence="5">Cofactor biosynthesis; coenzyme A biosynthesis; CoA from (R)-pantothenate: step 5/5.</text>
</comment>
<dbReference type="EC" id="2.7.1.24" evidence="5 6"/>
<keyword evidence="5" id="KW-0963">Cytoplasm</keyword>
<dbReference type="GO" id="GO:0015937">
    <property type="term" value="P:coenzyme A biosynthetic process"/>
    <property type="evidence" value="ECO:0007669"/>
    <property type="project" value="UniProtKB-UniRule"/>
</dbReference>
<feature type="binding site" evidence="5">
    <location>
        <begin position="13"/>
        <end position="18"/>
    </location>
    <ligand>
        <name>ATP</name>
        <dbReference type="ChEBI" id="CHEBI:30616"/>
    </ligand>
</feature>
<keyword evidence="4 5" id="KW-0173">Coenzyme A biosynthesis</keyword>
<evidence type="ECO:0000256" key="4">
    <source>
        <dbReference type="ARBA" id="ARBA00022993"/>
    </source>
</evidence>
<dbReference type="EMBL" id="JARGDL010000004">
    <property type="protein sequence ID" value="MDF1611506.1"/>
    <property type="molecule type" value="Genomic_DNA"/>
</dbReference>
<dbReference type="GO" id="GO:0005737">
    <property type="term" value="C:cytoplasm"/>
    <property type="evidence" value="ECO:0007669"/>
    <property type="project" value="UniProtKB-SubCell"/>
</dbReference>
<keyword evidence="5 7" id="KW-0808">Transferase</keyword>
<keyword evidence="2 5" id="KW-0547">Nucleotide-binding</keyword>
<organism evidence="7 8">
    <name type="scientific">Stygiobacter electus</name>
    <dbReference type="NCBI Taxonomy" id="3032292"/>
    <lineage>
        <taxon>Bacteria</taxon>
        <taxon>Pseudomonadati</taxon>
        <taxon>Ignavibacteriota</taxon>
        <taxon>Ignavibacteria</taxon>
        <taxon>Ignavibacteriales</taxon>
        <taxon>Melioribacteraceae</taxon>
        <taxon>Stygiobacter</taxon>
    </lineage>
</organism>
<sequence length="200" mass="23003">MKKLKVAITGGIGAGKSLVSNFIEREGFPVLFSDEIAKGIMQSDVDVIRLIKKEFGEESYINEKLNTKYLAEKVFNNEDNVDKINAIVHPIVVEKINEITESLFKSNNLVFVEIPLLFESELENLFDYIILVYSNENLRIARTSERSKLSEGEVRKRMMFQIPDEEKKDKVDFVIENNSSKDDLENRVKLVLILLKELSK</sequence>
<dbReference type="NCBIfam" id="TIGR00152">
    <property type="entry name" value="dephospho-CoA kinase"/>
    <property type="match status" value="1"/>
</dbReference>
<dbReference type="Proteomes" id="UP001221302">
    <property type="component" value="Unassembled WGS sequence"/>
</dbReference>
<comment type="catalytic activity">
    <reaction evidence="5">
        <text>3'-dephospho-CoA + ATP = ADP + CoA + H(+)</text>
        <dbReference type="Rhea" id="RHEA:18245"/>
        <dbReference type="ChEBI" id="CHEBI:15378"/>
        <dbReference type="ChEBI" id="CHEBI:30616"/>
        <dbReference type="ChEBI" id="CHEBI:57287"/>
        <dbReference type="ChEBI" id="CHEBI:57328"/>
        <dbReference type="ChEBI" id="CHEBI:456216"/>
        <dbReference type="EC" id="2.7.1.24"/>
    </reaction>
</comment>
<comment type="caution">
    <text evidence="7">The sequence shown here is derived from an EMBL/GenBank/DDBJ whole genome shotgun (WGS) entry which is preliminary data.</text>
</comment>
<dbReference type="GO" id="GO:0004140">
    <property type="term" value="F:dephospho-CoA kinase activity"/>
    <property type="evidence" value="ECO:0007669"/>
    <property type="project" value="UniProtKB-UniRule"/>
</dbReference>
<keyword evidence="3 5" id="KW-0067">ATP-binding</keyword>
<keyword evidence="5 7" id="KW-0418">Kinase</keyword>
<gene>
    <name evidence="5 7" type="primary">coaE</name>
    <name evidence="7" type="ORF">P0M35_05035</name>
</gene>
<evidence type="ECO:0000256" key="3">
    <source>
        <dbReference type="ARBA" id="ARBA00022840"/>
    </source>
</evidence>
<dbReference type="RefSeq" id="WP_321535273.1">
    <property type="nucleotide sequence ID" value="NZ_JARGDL010000004.1"/>
</dbReference>
<dbReference type="CDD" id="cd02022">
    <property type="entry name" value="DPCK"/>
    <property type="match status" value="1"/>
</dbReference>
<dbReference type="GO" id="GO:0005524">
    <property type="term" value="F:ATP binding"/>
    <property type="evidence" value="ECO:0007669"/>
    <property type="project" value="UniProtKB-UniRule"/>
</dbReference>
<evidence type="ECO:0000256" key="2">
    <source>
        <dbReference type="ARBA" id="ARBA00022741"/>
    </source>
</evidence>
<dbReference type="HAMAP" id="MF_00376">
    <property type="entry name" value="Dephospho_CoA_kinase"/>
    <property type="match status" value="1"/>
</dbReference>
<comment type="subcellular location">
    <subcellularLocation>
        <location evidence="5">Cytoplasm</location>
    </subcellularLocation>
</comment>
<dbReference type="PANTHER" id="PTHR10695:SF46">
    <property type="entry name" value="BIFUNCTIONAL COENZYME A SYNTHASE-RELATED"/>
    <property type="match status" value="1"/>
</dbReference>
<proteinExistence type="inferred from homology"/>
<comment type="similarity">
    <text evidence="1 5">Belongs to the CoaE family.</text>
</comment>
<dbReference type="InterPro" id="IPR027417">
    <property type="entry name" value="P-loop_NTPase"/>
</dbReference>
<dbReference type="Pfam" id="PF01121">
    <property type="entry name" value="CoaE"/>
    <property type="match status" value="1"/>
</dbReference>
<evidence type="ECO:0000313" key="7">
    <source>
        <dbReference type="EMBL" id="MDF1611506.1"/>
    </source>
</evidence>
<dbReference type="SUPFAM" id="SSF52540">
    <property type="entry name" value="P-loop containing nucleoside triphosphate hydrolases"/>
    <property type="match status" value="1"/>
</dbReference>
<dbReference type="PANTHER" id="PTHR10695">
    <property type="entry name" value="DEPHOSPHO-COA KINASE-RELATED"/>
    <property type="match status" value="1"/>
</dbReference>
<dbReference type="Gene3D" id="3.40.50.300">
    <property type="entry name" value="P-loop containing nucleotide triphosphate hydrolases"/>
    <property type="match status" value="1"/>
</dbReference>
<dbReference type="PROSITE" id="PS51219">
    <property type="entry name" value="DPCK"/>
    <property type="match status" value="1"/>
</dbReference>
<name>A0AAE3TCJ8_9BACT</name>
<keyword evidence="8" id="KW-1185">Reference proteome</keyword>
<comment type="function">
    <text evidence="5">Catalyzes the phosphorylation of the 3'-hydroxyl group of dephosphocoenzyme A to form coenzyme A.</text>
</comment>
<evidence type="ECO:0000256" key="5">
    <source>
        <dbReference type="HAMAP-Rule" id="MF_00376"/>
    </source>
</evidence>
<evidence type="ECO:0000313" key="8">
    <source>
        <dbReference type="Proteomes" id="UP001221302"/>
    </source>
</evidence>
<protein>
    <recommendedName>
        <fullName evidence="5 6">Dephospho-CoA kinase</fullName>
        <ecNumber evidence="5 6">2.7.1.24</ecNumber>
    </recommendedName>
    <alternativeName>
        <fullName evidence="5">Dephosphocoenzyme A kinase</fullName>
    </alternativeName>
</protein>
<evidence type="ECO:0000256" key="1">
    <source>
        <dbReference type="ARBA" id="ARBA00009018"/>
    </source>
</evidence>
<dbReference type="AlphaFoldDB" id="A0AAE3TCJ8"/>
<dbReference type="InterPro" id="IPR001977">
    <property type="entry name" value="Depp_CoAkinase"/>
</dbReference>